<evidence type="ECO:0000256" key="6">
    <source>
        <dbReference type="ARBA" id="ARBA00023006"/>
    </source>
</evidence>
<feature type="transmembrane region" description="Helical" evidence="8">
    <location>
        <begin position="132"/>
        <end position="149"/>
    </location>
</feature>
<keyword evidence="6 8" id="KW-0072">Autophagy</keyword>
<name>A0A1U7LKS5_NEOID</name>
<evidence type="ECO:0000256" key="3">
    <source>
        <dbReference type="ARBA" id="ARBA00022448"/>
    </source>
</evidence>
<feature type="transmembrane region" description="Helical" evidence="8">
    <location>
        <begin position="12"/>
        <end position="36"/>
    </location>
</feature>
<keyword evidence="8" id="KW-0926">Vacuole</keyword>
<keyword evidence="7 8" id="KW-0472">Membrane</keyword>
<comment type="caution">
    <text evidence="8">Lacks conserved residue(s) required for the propagation of feature annotation.</text>
</comment>
<evidence type="ECO:0000256" key="7">
    <source>
        <dbReference type="ARBA" id="ARBA00023136"/>
    </source>
</evidence>
<keyword evidence="5 8" id="KW-1133">Transmembrane helix</keyword>
<evidence type="ECO:0000256" key="2">
    <source>
        <dbReference type="ARBA" id="ARBA00006978"/>
    </source>
</evidence>
<dbReference type="PANTHER" id="PTHR23519">
    <property type="entry name" value="AUTOPHAGY-RELATED PROTEIN 22"/>
    <property type="match status" value="1"/>
</dbReference>
<comment type="function">
    <text evidence="8">Vacuolar effluxer which mediate the efflux of amino acids resulting from autophagic degradation. The release of autophagic amino acids allows the maintenance of protein synthesis and viability during nitrogen starvation.</text>
</comment>
<evidence type="ECO:0000256" key="1">
    <source>
        <dbReference type="ARBA" id="ARBA00004128"/>
    </source>
</evidence>
<dbReference type="Gene3D" id="1.20.1250.20">
    <property type="entry name" value="MFS general substrate transporter like domains"/>
    <property type="match status" value="1"/>
</dbReference>
<dbReference type="OMA" id="QPWEIFP"/>
<dbReference type="OrthoDB" id="192733at2759"/>
<dbReference type="EMBL" id="LXFE01002040">
    <property type="protein sequence ID" value="OLL23238.1"/>
    <property type="molecule type" value="Genomic_DNA"/>
</dbReference>
<evidence type="ECO:0000313" key="10">
    <source>
        <dbReference type="Proteomes" id="UP000186594"/>
    </source>
</evidence>
<feature type="transmembrane region" description="Helical" evidence="8">
    <location>
        <begin position="338"/>
        <end position="360"/>
    </location>
</feature>
<dbReference type="InterPro" id="IPR036259">
    <property type="entry name" value="MFS_trans_sf"/>
</dbReference>
<feature type="transmembrane region" description="Helical" evidence="8">
    <location>
        <begin position="292"/>
        <end position="317"/>
    </location>
</feature>
<keyword evidence="3 8" id="KW-0813">Transport</keyword>
<accession>A0A1U7LKS5</accession>
<feature type="transmembrane region" description="Helical" evidence="8">
    <location>
        <begin position="197"/>
        <end position="221"/>
    </location>
</feature>
<organism evidence="9 10">
    <name type="scientific">Neolecta irregularis (strain DAH-3)</name>
    <dbReference type="NCBI Taxonomy" id="1198029"/>
    <lineage>
        <taxon>Eukaryota</taxon>
        <taxon>Fungi</taxon>
        <taxon>Dikarya</taxon>
        <taxon>Ascomycota</taxon>
        <taxon>Taphrinomycotina</taxon>
        <taxon>Neolectales</taxon>
        <taxon>Neolectaceae</taxon>
        <taxon>Neolecta</taxon>
    </lineage>
</organism>
<comment type="similarity">
    <text evidence="2 8">Belongs to the ATG22 family.</text>
</comment>
<dbReference type="PANTHER" id="PTHR23519:SF1">
    <property type="entry name" value="AUTOPHAGY-RELATED PROTEIN 22"/>
    <property type="match status" value="1"/>
</dbReference>
<protein>
    <recommendedName>
        <fullName evidence="8">Autophagy-related protein</fullName>
    </recommendedName>
</protein>
<sequence length="398" mass="43683">MLFITVPRTWYILAGLLIIILNICFGSSMVCLNAFLPVLVRNYAYDSAGLFNSKIFGLSSVQSESPELDAENMESATLMKPIHSNLPDSYAAQLNLSSHISSQGIAIGLVSGIILQLICIPLTISTGSGTSSLQYAVFVSGLWWFIFTIPSMRWLKSRPGPPLPTFYKDKLLLLQYIQYGWQSLFDTIKETARLKDVIIFLVSWALLSDAHITISSSAILFAKTDLHIKPAGLIVIGMLSTLSGIVGAFTWSRYISPKFHLSPDSAIRLIVALSCLIPAYGLLGFIPLCRQIGFGGLINPIEIYFLALVYGFLNGALQGYTRAMFGSLIPAGRESGFFALYAITDKGSAMFGPVMVGIIIDKTHEIRWAFLLLLVMLGLSLLVMTFVNTQRGRQAARQ</sequence>
<dbReference type="SUPFAM" id="SSF103473">
    <property type="entry name" value="MFS general substrate transporter"/>
    <property type="match status" value="1"/>
</dbReference>
<dbReference type="GO" id="GO:0006914">
    <property type="term" value="P:autophagy"/>
    <property type="evidence" value="ECO:0007669"/>
    <property type="project" value="UniProtKB-KW"/>
</dbReference>
<evidence type="ECO:0000256" key="5">
    <source>
        <dbReference type="ARBA" id="ARBA00022989"/>
    </source>
</evidence>
<evidence type="ECO:0000256" key="8">
    <source>
        <dbReference type="RuleBase" id="RU363073"/>
    </source>
</evidence>
<dbReference type="Pfam" id="PF11700">
    <property type="entry name" value="ATG22"/>
    <property type="match status" value="1"/>
</dbReference>
<comment type="subcellular location">
    <subcellularLocation>
        <location evidence="1 8">Vacuole membrane</location>
        <topology evidence="1 8">Multi-pass membrane protein</topology>
    </subcellularLocation>
</comment>
<feature type="transmembrane region" description="Helical" evidence="8">
    <location>
        <begin position="266"/>
        <end position="286"/>
    </location>
</feature>
<proteinExistence type="inferred from homology"/>
<keyword evidence="4 8" id="KW-0812">Transmembrane</keyword>
<keyword evidence="8" id="KW-0029">Amino-acid transport</keyword>
<dbReference type="GO" id="GO:0032974">
    <property type="term" value="P:amino acid transmembrane export from vacuole"/>
    <property type="evidence" value="ECO:0007669"/>
    <property type="project" value="TreeGrafter"/>
</dbReference>
<evidence type="ECO:0000313" key="9">
    <source>
        <dbReference type="EMBL" id="OLL23238.1"/>
    </source>
</evidence>
<dbReference type="InterPro" id="IPR050495">
    <property type="entry name" value="ATG22/LtaA_families"/>
</dbReference>
<dbReference type="GO" id="GO:0005774">
    <property type="term" value="C:vacuolar membrane"/>
    <property type="evidence" value="ECO:0007669"/>
    <property type="project" value="UniProtKB-SubCell"/>
</dbReference>
<feature type="transmembrane region" description="Helical" evidence="8">
    <location>
        <begin position="366"/>
        <end position="387"/>
    </location>
</feature>
<keyword evidence="10" id="KW-1185">Reference proteome</keyword>
<dbReference type="AlphaFoldDB" id="A0A1U7LKS5"/>
<comment type="caution">
    <text evidence="9">The sequence shown here is derived from an EMBL/GenBank/DDBJ whole genome shotgun (WGS) entry which is preliminary data.</text>
</comment>
<feature type="transmembrane region" description="Helical" evidence="8">
    <location>
        <begin position="233"/>
        <end position="254"/>
    </location>
</feature>
<dbReference type="STRING" id="1198029.A0A1U7LKS5"/>
<reference evidence="9 10" key="1">
    <citation type="submission" date="2016-04" db="EMBL/GenBank/DDBJ databases">
        <title>Evolutionary innovation and constraint leading to complex multicellularity in the Ascomycota.</title>
        <authorList>
            <person name="Cisse O."/>
            <person name="Nguyen A."/>
            <person name="Hewitt D.A."/>
            <person name="Jedd G."/>
            <person name="Stajich J.E."/>
        </authorList>
    </citation>
    <scope>NUCLEOTIDE SEQUENCE [LARGE SCALE GENOMIC DNA]</scope>
    <source>
        <strain evidence="9 10">DAH-3</strain>
    </source>
</reference>
<dbReference type="InterPro" id="IPR024671">
    <property type="entry name" value="Atg22-like"/>
</dbReference>
<gene>
    <name evidence="9" type="ORF">NEOLI_002280</name>
</gene>
<evidence type="ECO:0000256" key="4">
    <source>
        <dbReference type="ARBA" id="ARBA00022692"/>
    </source>
</evidence>
<dbReference type="Proteomes" id="UP000186594">
    <property type="component" value="Unassembled WGS sequence"/>
</dbReference>
<feature type="transmembrane region" description="Helical" evidence="8">
    <location>
        <begin position="105"/>
        <end position="126"/>
    </location>
</feature>